<gene>
    <name evidence="3" type="ORF">SAMN05443575_3848</name>
</gene>
<proteinExistence type="predicted"/>
<keyword evidence="4" id="KW-1185">Reference proteome</keyword>
<evidence type="ECO:0000259" key="2">
    <source>
        <dbReference type="PROSITE" id="PS50887"/>
    </source>
</evidence>
<dbReference type="EMBL" id="FQVU01000006">
    <property type="protein sequence ID" value="SHH43027.1"/>
    <property type="molecule type" value="Genomic_DNA"/>
</dbReference>
<dbReference type="Gene3D" id="3.30.70.270">
    <property type="match status" value="1"/>
</dbReference>
<dbReference type="PROSITE" id="PS50887">
    <property type="entry name" value="GGDEF"/>
    <property type="match status" value="1"/>
</dbReference>
<sequence length="325" mass="34793">MHVDITATAAPAPDRDRPAGSARPSRYLDVAARSLSRLTDVGPMGLWAATRAADGQYTALRVTTRDGESLDRPPAARWADSVCFRMVKGIGPRVTPDIRTEPGYADSVLGHETGTRGYAGAPVVTPNGMLVGSLCGVSFAPLSTVQLREVARWRSVVEAHADLLGVEFQAELDRMDEARDHDRDDALRSRDKLTGLPDRRGWALLLTREDERCAAVAEPLGVVVVSLDGARTARALRRGVAALREVVTDDRPVVRLGGRQFGVLAPGSTTRTVRTLSAQVEDALGGTGLRPTSGWAMRADGTGACGAWRAAEQSQLVARRVARMP</sequence>
<feature type="compositionally biased region" description="Low complexity" evidence="1">
    <location>
        <begin position="1"/>
        <end position="12"/>
    </location>
</feature>
<evidence type="ECO:0000313" key="3">
    <source>
        <dbReference type="EMBL" id="SHH43027.1"/>
    </source>
</evidence>
<dbReference type="RefSeq" id="WP_073392049.1">
    <property type="nucleotide sequence ID" value="NZ_FQVU01000006.1"/>
</dbReference>
<dbReference type="InterPro" id="IPR043128">
    <property type="entry name" value="Rev_trsase/Diguanyl_cyclase"/>
</dbReference>
<dbReference type="InterPro" id="IPR000160">
    <property type="entry name" value="GGDEF_dom"/>
</dbReference>
<dbReference type="STRING" id="1206085.SAMN05443575_3848"/>
<feature type="domain" description="GGDEF" evidence="2">
    <location>
        <begin position="218"/>
        <end position="325"/>
    </location>
</feature>
<dbReference type="AlphaFoldDB" id="A0A1M5SWY7"/>
<dbReference type="OrthoDB" id="23692at2"/>
<evidence type="ECO:0000313" key="4">
    <source>
        <dbReference type="Proteomes" id="UP000186132"/>
    </source>
</evidence>
<dbReference type="Proteomes" id="UP000186132">
    <property type="component" value="Unassembled WGS sequence"/>
</dbReference>
<feature type="region of interest" description="Disordered" evidence="1">
    <location>
        <begin position="1"/>
        <end position="25"/>
    </location>
</feature>
<reference evidence="3 4" key="1">
    <citation type="submission" date="2016-11" db="EMBL/GenBank/DDBJ databases">
        <authorList>
            <person name="Jaros S."/>
            <person name="Januszkiewicz K."/>
            <person name="Wedrychowicz H."/>
        </authorList>
    </citation>
    <scope>NUCLEOTIDE SEQUENCE [LARGE SCALE GENOMIC DNA]</scope>
    <source>
        <strain evidence="3 4">DSM 45627</strain>
    </source>
</reference>
<evidence type="ECO:0000256" key="1">
    <source>
        <dbReference type="SAM" id="MobiDB-lite"/>
    </source>
</evidence>
<name>A0A1M5SWY7_9ACTN</name>
<dbReference type="InterPro" id="IPR029787">
    <property type="entry name" value="Nucleotide_cyclase"/>
</dbReference>
<accession>A0A1M5SWY7</accession>
<protein>
    <recommendedName>
        <fullName evidence="2">GGDEF domain-containing protein</fullName>
    </recommendedName>
</protein>
<organism evidence="3 4">
    <name type="scientific">Jatrophihabitans endophyticus</name>
    <dbReference type="NCBI Taxonomy" id="1206085"/>
    <lineage>
        <taxon>Bacteria</taxon>
        <taxon>Bacillati</taxon>
        <taxon>Actinomycetota</taxon>
        <taxon>Actinomycetes</taxon>
        <taxon>Jatrophihabitantales</taxon>
        <taxon>Jatrophihabitantaceae</taxon>
        <taxon>Jatrophihabitans</taxon>
    </lineage>
</organism>
<dbReference type="SUPFAM" id="SSF55781">
    <property type="entry name" value="GAF domain-like"/>
    <property type="match status" value="1"/>
</dbReference>
<dbReference type="SUPFAM" id="SSF55073">
    <property type="entry name" value="Nucleotide cyclase"/>
    <property type="match status" value="1"/>
</dbReference>